<feature type="transmembrane region" description="Helical" evidence="2">
    <location>
        <begin position="192"/>
        <end position="209"/>
    </location>
</feature>
<feature type="compositionally biased region" description="Polar residues" evidence="1">
    <location>
        <begin position="336"/>
        <end position="349"/>
    </location>
</feature>
<keyword evidence="2" id="KW-1133">Transmembrane helix</keyword>
<name>A0A8H6XG11_9AGAR</name>
<sequence>MSSPSLVGGIVLRAYDLPGAIAFAAAYGLLIPVLIYRLFDKRWRTAVIIQVLCFAIERPVAFSLRAAVAAQPNTESPGLSDIKTSPYRPRQLYKGPPSSDSESHSHPVVANLPPLVSISSSGFWKSSVLQLPSTPIVDDPRRRFWYRRWSEFLLVLYLLGMTLAVIATAHLWKPTDSGWNLANQILRYTSSAIGLVLVLLESATLLWALKNVPHIDQRAVRFLLVLTTLLTIPPLYRLVVMHSTTANIAAPDHQALNTSADKAAFYIFHILPEFTVVFIICFFNVREICQTGFKGDERWRDETPKEREKREKKEQEKARKKAEKKNKGLELELTSKRSSTSNDSAATLA</sequence>
<evidence type="ECO:0000313" key="3">
    <source>
        <dbReference type="EMBL" id="KAF7340049.1"/>
    </source>
</evidence>
<feature type="transmembrane region" description="Helical" evidence="2">
    <location>
        <begin position="20"/>
        <end position="39"/>
    </location>
</feature>
<dbReference type="Proteomes" id="UP000620124">
    <property type="component" value="Unassembled WGS sequence"/>
</dbReference>
<comment type="caution">
    <text evidence="3">The sequence shown here is derived from an EMBL/GenBank/DDBJ whole genome shotgun (WGS) entry which is preliminary data.</text>
</comment>
<keyword evidence="2" id="KW-0472">Membrane</keyword>
<evidence type="ECO:0000313" key="4">
    <source>
        <dbReference type="Proteomes" id="UP000620124"/>
    </source>
</evidence>
<feature type="transmembrane region" description="Helical" evidence="2">
    <location>
        <begin position="263"/>
        <end position="285"/>
    </location>
</feature>
<feature type="compositionally biased region" description="Basic and acidic residues" evidence="1">
    <location>
        <begin position="325"/>
        <end position="335"/>
    </location>
</feature>
<feature type="compositionally biased region" description="Basic and acidic residues" evidence="1">
    <location>
        <begin position="299"/>
        <end position="317"/>
    </location>
</feature>
<feature type="transmembrane region" description="Helical" evidence="2">
    <location>
        <begin position="152"/>
        <end position="172"/>
    </location>
</feature>
<protein>
    <recommendedName>
        <fullName evidence="5">Proteophosphoglycan ppg4</fullName>
    </recommendedName>
</protein>
<gene>
    <name evidence="3" type="ORF">MVEN_01922900</name>
</gene>
<dbReference type="EMBL" id="JACAZI010000019">
    <property type="protein sequence ID" value="KAF7340049.1"/>
    <property type="molecule type" value="Genomic_DNA"/>
</dbReference>
<dbReference type="AlphaFoldDB" id="A0A8H6XG11"/>
<feature type="region of interest" description="Disordered" evidence="1">
    <location>
        <begin position="73"/>
        <end position="106"/>
    </location>
</feature>
<organism evidence="3 4">
    <name type="scientific">Mycena venus</name>
    <dbReference type="NCBI Taxonomy" id="2733690"/>
    <lineage>
        <taxon>Eukaryota</taxon>
        <taxon>Fungi</taxon>
        <taxon>Dikarya</taxon>
        <taxon>Basidiomycota</taxon>
        <taxon>Agaricomycotina</taxon>
        <taxon>Agaricomycetes</taxon>
        <taxon>Agaricomycetidae</taxon>
        <taxon>Agaricales</taxon>
        <taxon>Marasmiineae</taxon>
        <taxon>Mycenaceae</taxon>
        <taxon>Mycena</taxon>
    </lineage>
</organism>
<evidence type="ECO:0000256" key="2">
    <source>
        <dbReference type="SAM" id="Phobius"/>
    </source>
</evidence>
<keyword evidence="4" id="KW-1185">Reference proteome</keyword>
<reference evidence="3" key="1">
    <citation type="submission" date="2020-05" db="EMBL/GenBank/DDBJ databases">
        <title>Mycena genomes resolve the evolution of fungal bioluminescence.</title>
        <authorList>
            <person name="Tsai I.J."/>
        </authorList>
    </citation>
    <scope>NUCLEOTIDE SEQUENCE</scope>
    <source>
        <strain evidence="3">CCC161011</strain>
    </source>
</reference>
<evidence type="ECO:0008006" key="5">
    <source>
        <dbReference type="Google" id="ProtNLM"/>
    </source>
</evidence>
<accession>A0A8H6XG11</accession>
<feature type="transmembrane region" description="Helical" evidence="2">
    <location>
        <begin position="221"/>
        <end position="243"/>
    </location>
</feature>
<dbReference type="OrthoDB" id="2562239at2759"/>
<evidence type="ECO:0000256" key="1">
    <source>
        <dbReference type="SAM" id="MobiDB-lite"/>
    </source>
</evidence>
<feature type="region of interest" description="Disordered" evidence="1">
    <location>
        <begin position="299"/>
        <end position="349"/>
    </location>
</feature>
<keyword evidence="2" id="KW-0812">Transmembrane</keyword>
<proteinExistence type="predicted"/>